<evidence type="ECO:0000313" key="8">
    <source>
        <dbReference type="Proteomes" id="UP000198725"/>
    </source>
</evidence>
<dbReference type="InterPro" id="IPR013525">
    <property type="entry name" value="ABC2_TM"/>
</dbReference>
<dbReference type="GO" id="GO:0140359">
    <property type="term" value="F:ABC-type transporter activity"/>
    <property type="evidence" value="ECO:0007669"/>
    <property type="project" value="InterPro"/>
</dbReference>
<keyword evidence="3 5" id="KW-1133">Transmembrane helix</keyword>
<dbReference type="Pfam" id="PF12698">
    <property type="entry name" value="ABC2_membrane_3"/>
    <property type="match status" value="1"/>
</dbReference>
<feature type="transmembrane region" description="Helical" evidence="5">
    <location>
        <begin position="64"/>
        <end position="92"/>
    </location>
</feature>
<keyword evidence="4 5" id="KW-0472">Membrane</keyword>
<keyword evidence="8" id="KW-1185">Reference proteome</keyword>
<name>A0A1I4AVB9_9GAMM</name>
<organism evidence="7 8">
    <name type="scientific">Rhodanobacter glycinis</name>
    <dbReference type="NCBI Taxonomy" id="582702"/>
    <lineage>
        <taxon>Bacteria</taxon>
        <taxon>Pseudomonadati</taxon>
        <taxon>Pseudomonadota</taxon>
        <taxon>Gammaproteobacteria</taxon>
        <taxon>Lysobacterales</taxon>
        <taxon>Rhodanobacteraceae</taxon>
        <taxon>Rhodanobacter</taxon>
    </lineage>
</organism>
<reference evidence="8" key="1">
    <citation type="submission" date="2016-10" db="EMBL/GenBank/DDBJ databases">
        <authorList>
            <person name="Varghese N."/>
            <person name="Submissions S."/>
        </authorList>
    </citation>
    <scope>NUCLEOTIDE SEQUENCE [LARGE SCALE GENOMIC DNA]</scope>
    <source>
        <strain evidence="8">MO64</strain>
    </source>
</reference>
<comment type="subcellular location">
    <subcellularLocation>
        <location evidence="1">Membrane</location>
        <topology evidence="1">Multi-pass membrane protein</topology>
    </subcellularLocation>
</comment>
<accession>A0A1I4AVB9</accession>
<dbReference type="EMBL" id="FOSR01000004">
    <property type="protein sequence ID" value="SFK60364.1"/>
    <property type="molecule type" value="Genomic_DNA"/>
</dbReference>
<evidence type="ECO:0000256" key="1">
    <source>
        <dbReference type="ARBA" id="ARBA00004141"/>
    </source>
</evidence>
<feature type="transmembrane region" description="Helical" evidence="5">
    <location>
        <begin position="123"/>
        <end position="143"/>
    </location>
</feature>
<proteinExistence type="predicted"/>
<dbReference type="Proteomes" id="UP000198725">
    <property type="component" value="Unassembled WGS sequence"/>
</dbReference>
<evidence type="ECO:0000259" key="6">
    <source>
        <dbReference type="Pfam" id="PF12698"/>
    </source>
</evidence>
<feature type="domain" description="ABC-2 type transporter transmembrane" evidence="6">
    <location>
        <begin position="75"/>
        <end position="204"/>
    </location>
</feature>
<feature type="transmembrane region" description="Helical" evidence="5">
    <location>
        <begin position="236"/>
        <end position="255"/>
    </location>
</feature>
<feature type="transmembrane region" description="Helical" evidence="5">
    <location>
        <begin position="184"/>
        <end position="204"/>
    </location>
</feature>
<feature type="transmembrane region" description="Helical" evidence="5">
    <location>
        <begin position="155"/>
        <end position="177"/>
    </location>
</feature>
<evidence type="ECO:0000313" key="7">
    <source>
        <dbReference type="EMBL" id="SFK60364.1"/>
    </source>
</evidence>
<gene>
    <name evidence="7" type="ORF">SAMN05192579_104151</name>
</gene>
<keyword evidence="2 5" id="KW-0812">Transmembrane</keyword>
<dbReference type="GO" id="GO:0005886">
    <property type="term" value="C:plasma membrane"/>
    <property type="evidence" value="ECO:0007669"/>
    <property type="project" value="UniProtKB-SubCell"/>
</dbReference>
<feature type="transmembrane region" description="Helical" evidence="5">
    <location>
        <begin position="21"/>
        <end position="44"/>
    </location>
</feature>
<dbReference type="AlphaFoldDB" id="A0A1I4AVB9"/>
<protein>
    <submittedName>
        <fullName evidence="7">ABC-2 type transport system permease protein</fullName>
    </submittedName>
</protein>
<evidence type="ECO:0000256" key="3">
    <source>
        <dbReference type="ARBA" id="ARBA00022989"/>
    </source>
</evidence>
<sequence length="261" mass="27304">MSTFAVMRLELRRLFVRPLGWVLGALTLAELAWRFILLLGNFLAMQVRLAALPSAPGFTDMAGVPLLSSLLTGGFIPFGFTELALIVVPLLAMSTLAGERGNGTLPLLFGTGQSATAIVLGKYLALMAWLLLWLALTLAMPLSLAHATHIDWGKLAAATLGMVLLLAALAAIGVACSAFASHPAIAATAGILLVLALCSIQLGAQSAGVNNGLINWLALPTHLEPLLRGLVSTADIVWFVLLTALALALAVRRVAAEKERG</sequence>
<evidence type="ECO:0000256" key="4">
    <source>
        <dbReference type="ARBA" id="ARBA00023136"/>
    </source>
</evidence>
<evidence type="ECO:0000256" key="2">
    <source>
        <dbReference type="ARBA" id="ARBA00022692"/>
    </source>
</evidence>
<dbReference type="RefSeq" id="WP_092702572.1">
    <property type="nucleotide sequence ID" value="NZ_FOSR01000004.1"/>
</dbReference>
<evidence type="ECO:0000256" key="5">
    <source>
        <dbReference type="SAM" id="Phobius"/>
    </source>
</evidence>